<dbReference type="GO" id="GO:0003735">
    <property type="term" value="F:structural constituent of ribosome"/>
    <property type="evidence" value="ECO:0007669"/>
    <property type="project" value="InterPro"/>
</dbReference>
<dbReference type="GO" id="GO:0000028">
    <property type="term" value="P:ribosomal small subunit assembly"/>
    <property type="evidence" value="ECO:0007669"/>
    <property type="project" value="TreeGrafter"/>
</dbReference>
<evidence type="ECO:0000313" key="9">
    <source>
        <dbReference type="EMBL" id="OQA52785.1"/>
    </source>
</evidence>
<dbReference type="Proteomes" id="UP000485367">
    <property type="component" value="Unassembled WGS sequence"/>
</dbReference>
<evidence type="ECO:0000256" key="2">
    <source>
        <dbReference type="ARBA" id="ARBA00022730"/>
    </source>
</evidence>
<dbReference type="PANTHER" id="PTHR11880:SF8">
    <property type="entry name" value="SMALL RIBOSOMAL SUBUNIT PROTEIN US19M"/>
    <property type="match status" value="1"/>
</dbReference>
<name>A0A1V5SE73_9BACT</name>
<dbReference type="PRINTS" id="PR00975">
    <property type="entry name" value="RIBOSOMALS19"/>
</dbReference>
<dbReference type="InterPro" id="IPR020934">
    <property type="entry name" value="Ribosomal_uS19_CS"/>
</dbReference>
<dbReference type="GO" id="GO:0019843">
    <property type="term" value="F:rRNA binding"/>
    <property type="evidence" value="ECO:0007669"/>
    <property type="project" value="UniProtKB-UniRule"/>
</dbReference>
<evidence type="ECO:0000256" key="7">
    <source>
        <dbReference type="HAMAP-Rule" id="MF_00531"/>
    </source>
</evidence>
<dbReference type="FunFam" id="3.30.860.10:FF:000001">
    <property type="entry name" value="30S ribosomal protein S19"/>
    <property type="match status" value="1"/>
</dbReference>
<evidence type="ECO:0000256" key="4">
    <source>
        <dbReference type="ARBA" id="ARBA00022980"/>
    </source>
</evidence>
<dbReference type="PIRSF" id="PIRSF002144">
    <property type="entry name" value="Ribosomal_S19"/>
    <property type="match status" value="1"/>
</dbReference>
<dbReference type="Pfam" id="PF00203">
    <property type="entry name" value="Ribosomal_S19"/>
    <property type="match status" value="1"/>
</dbReference>
<sequence length="94" mass="10573">MARSLKKGPFVEESLLKKVQKAARGDKIKTWSRNSVVIPDMVGLLIAVHDGKKHIEVRIIEEMVGHRLGEFAPSRTFKRHGGKMAREQAKEGVK</sequence>
<evidence type="ECO:0000256" key="5">
    <source>
        <dbReference type="ARBA" id="ARBA00023274"/>
    </source>
</evidence>
<protein>
    <recommendedName>
        <fullName evidence="6 7">Small ribosomal subunit protein uS19</fullName>
    </recommendedName>
</protein>
<dbReference type="InterPro" id="IPR002222">
    <property type="entry name" value="Ribosomal_uS19"/>
</dbReference>
<evidence type="ECO:0000256" key="8">
    <source>
        <dbReference type="RuleBase" id="RU003485"/>
    </source>
</evidence>
<keyword evidence="5 7" id="KW-0687">Ribonucleoprotein</keyword>
<evidence type="ECO:0000256" key="1">
    <source>
        <dbReference type="ARBA" id="ARBA00007345"/>
    </source>
</evidence>
<evidence type="ECO:0000256" key="6">
    <source>
        <dbReference type="ARBA" id="ARBA00035163"/>
    </source>
</evidence>
<comment type="caution">
    <text evidence="9">The sequence shown here is derived from an EMBL/GenBank/DDBJ whole genome shotgun (WGS) entry which is preliminary data.</text>
</comment>
<keyword evidence="3 7" id="KW-0694">RNA-binding</keyword>
<comment type="function">
    <text evidence="7">Protein S19 forms a complex with S13 that binds strongly to the 16S ribosomal RNA.</text>
</comment>
<dbReference type="NCBIfam" id="TIGR01050">
    <property type="entry name" value="rpsS_bact"/>
    <property type="match status" value="1"/>
</dbReference>
<dbReference type="EMBL" id="MWBO01000021">
    <property type="protein sequence ID" value="OQA52785.1"/>
    <property type="molecule type" value="Genomic_DNA"/>
</dbReference>
<accession>A0A1V5SE73</accession>
<dbReference type="GO" id="GO:0006412">
    <property type="term" value="P:translation"/>
    <property type="evidence" value="ECO:0007669"/>
    <property type="project" value="UniProtKB-UniRule"/>
</dbReference>
<dbReference type="SUPFAM" id="SSF54570">
    <property type="entry name" value="Ribosomal protein S19"/>
    <property type="match status" value="1"/>
</dbReference>
<dbReference type="PROSITE" id="PS00323">
    <property type="entry name" value="RIBOSOMAL_S19"/>
    <property type="match status" value="1"/>
</dbReference>
<dbReference type="Gene3D" id="3.30.860.10">
    <property type="entry name" value="30s Ribosomal Protein S19, Chain A"/>
    <property type="match status" value="1"/>
</dbReference>
<gene>
    <name evidence="7 9" type="primary">rpsS</name>
    <name evidence="9" type="ORF">BWY43_00347</name>
</gene>
<dbReference type="GO" id="GO:0015935">
    <property type="term" value="C:small ribosomal subunit"/>
    <property type="evidence" value="ECO:0007669"/>
    <property type="project" value="InterPro"/>
</dbReference>
<evidence type="ECO:0000256" key="3">
    <source>
        <dbReference type="ARBA" id="ARBA00022884"/>
    </source>
</evidence>
<dbReference type="PANTHER" id="PTHR11880">
    <property type="entry name" value="RIBOSOMAL PROTEIN S19P FAMILY MEMBER"/>
    <property type="match status" value="1"/>
</dbReference>
<proteinExistence type="inferred from homology"/>
<organism evidence="9">
    <name type="scientific">candidate division WS2 bacterium ADurb.Bin280</name>
    <dbReference type="NCBI Taxonomy" id="1852829"/>
    <lineage>
        <taxon>Bacteria</taxon>
        <taxon>candidate division WS2</taxon>
    </lineage>
</organism>
<comment type="similarity">
    <text evidence="1 7 8">Belongs to the universal ribosomal protein uS19 family.</text>
</comment>
<dbReference type="AlphaFoldDB" id="A0A1V5SE73"/>
<dbReference type="HAMAP" id="MF_00531">
    <property type="entry name" value="Ribosomal_uS19"/>
    <property type="match status" value="1"/>
</dbReference>
<reference evidence="9" key="1">
    <citation type="submission" date="2017-02" db="EMBL/GenBank/DDBJ databases">
        <title>Delving into the versatile metabolic prowess of the omnipresent phylum Bacteroidetes.</title>
        <authorList>
            <person name="Nobu M.K."/>
            <person name="Mei R."/>
            <person name="Narihiro T."/>
            <person name="Kuroda K."/>
            <person name="Liu W.-T."/>
        </authorList>
    </citation>
    <scope>NUCLEOTIDE SEQUENCE</scope>
    <source>
        <strain evidence="9">ADurb.Bin280</strain>
    </source>
</reference>
<dbReference type="InterPro" id="IPR005732">
    <property type="entry name" value="Ribosomal_uS19_bac-type"/>
</dbReference>
<keyword evidence="2 7" id="KW-0699">rRNA-binding</keyword>
<dbReference type="GO" id="GO:0005737">
    <property type="term" value="C:cytoplasm"/>
    <property type="evidence" value="ECO:0007669"/>
    <property type="project" value="UniProtKB-ARBA"/>
</dbReference>
<keyword evidence="4 7" id="KW-0689">Ribosomal protein</keyword>
<dbReference type="InterPro" id="IPR023575">
    <property type="entry name" value="Ribosomal_uS19_SF"/>
</dbReference>